<dbReference type="PRINTS" id="PR00301">
    <property type="entry name" value="HEATSHOCK70"/>
</dbReference>
<dbReference type="InterPro" id="IPR043129">
    <property type="entry name" value="ATPase_NBD"/>
</dbReference>
<organism evidence="4 5">
    <name type="scientific">Rose leaf rosette-associated virus</name>
    <dbReference type="NCBI Taxonomy" id="1543207"/>
    <lineage>
        <taxon>Viruses</taxon>
        <taxon>Riboviria</taxon>
        <taxon>Orthornavirae</taxon>
        <taxon>Kitrinoviricota</taxon>
        <taxon>Alsuviricetes</taxon>
        <taxon>Martellivirales</taxon>
        <taxon>Closteroviridae</taxon>
        <taxon>Closterovirus</taxon>
        <taxon>Closterovirus rosafolium</taxon>
    </lineage>
</organism>
<dbReference type="OrthoDB" id="5915at10239"/>
<dbReference type="RefSeq" id="YP_009058932.1">
    <property type="nucleotide sequence ID" value="NC_024906.1"/>
</dbReference>
<dbReference type="InterPro" id="IPR018181">
    <property type="entry name" value="Heat_shock_70_CS"/>
</dbReference>
<dbReference type="KEGG" id="vg:20465053"/>
<dbReference type="EMBL" id="KJ748003">
    <property type="protein sequence ID" value="AIN39540.1"/>
    <property type="molecule type" value="Genomic_RNA"/>
</dbReference>
<dbReference type="Gene3D" id="3.30.420.40">
    <property type="match status" value="2"/>
</dbReference>
<dbReference type="Pfam" id="PF00012">
    <property type="entry name" value="HSP70"/>
    <property type="match status" value="1"/>
</dbReference>
<reference evidence="4 5" key="1">
    <citation type="journal article" date="2014" name="Mol. Plant Pathol.">
        <title>Deep sequencing reveals a novel closterovirus associated with wild rose leaf rosette disease.</title>
        <authorList>
            <person name="He Y."/>
            <person name="Yang Z."/>
            <person name="Hong N."/>
            <person name="Wang G."/>
            <person name="Ning G."/>
            <person name="Xu W."/>
        </authorList>
    </citation>
    <scope>NUCLEOTIDE SEQUENCE [LARGE SCALE GENOMIC DNA]</scope>
    <source>
        <strain evidence="4">RLRaV-CWR.1</strain>
    </source>
</reference>
<proteinExistence type="inferred from homology"/>
<dbReference type="InterPro" id="IPR013126">
    <property type="entry name" value="Hsp_70_fam"/>
</dbReference>
<dbReference type="PANTHER" id="PTHR19375">
    <property type="entry name" value="HEAT SHOCK PROTEIN 70KDA"/>
    <property type="match status" value="1"/>
</dbReference>
<evidence type="ECO:0000313" key="4">
    <source>
        <dbReference type="EMBL" id="AIN39540.1"/>
    </source>
</evidence>
<comment type="similarity">
    <text evidence="3">Belongs to the heat shock protein 70 family.</text>
</comment>
<name>A0A088MTG5_9CLOS</name>
<evidence type="ECO:0000313" key="5">
    <source>
        <dbReference type="Proteomes" id="UP000204080"/>
    </source>
</evidence>
<evidence type="ECO:0000256" key="1">
    <source>
        <dbReference type="ARBA" id="ARBA00022741"/>
    </source>
</evidence>
<dbReference type="Proteomes" id="UP000204080">
    <property type="component" value="Segment"/>
</dbReference>
<dbReference type="GO" id="GO:0005524">
    <property type="term" value="F:ATP binding"/>
    <property type="evidence" value="ECO:0007669"/>
    <property type="project" value="UniProtKB-KW"/>
</dbReference>
<dbReference type="GO" id="GO:0140662">
    <property type="term" value="F:ATP-dependent protein folding chaperone"/>
    <property type="evidence" value="ECO:0007669"/>
    <property type="project" value="InterPro"/>
</dbReference>
<keyword evidence="5" id="KW-1185">Reference proteome</keyword>
<protein>
    <submittedName>
        <fullName evidence="4">HSP 70h</fullName>
    </submittedName>
</protein>
<dbReference type="Gene3D" id="3.90.640.10">
    <property type="entry name" value="Actin, Chain A, domain 4"/>
    <property type="match status" value="1"/>
</dbReference>
<evidence type="ECO:0000256" key="2">
    <source>
        <dbReference type="ARBA" id="ARBA00022840"/>
    </source>
</evidence>
<keyword evidence="1 3" id="KW-0547">Nucleotide-binding</keyword>
<sequence length="596" mass="64214">MVVFGLDFGTTFSTLALATDTEYVLLKQSDSAYIPTALFLPSSNTTDAYYGYDAEYANRSGAPGWFFKDLKRWVGCTEKSVTKYVDKLSPSYSIKVTNLGNSAASTIMLTPYGQKEAPYFNLPDLIALYIKCICSDGERAFGVKCTGCVCSVPAGYNTLQRAFTEACVLLSSYVCVYILNEPSAAALASAPHLDSTDKRLLVYDFGGGTFDVSAVTVAKSTFVVKASGGDMTLGGRDVDKALSDALKKRVGSDYPGEIDVTALKEALSVQHQAVKFEVPKGTGYVSTLVDMDLLRELSAPFINRTVDILEKTRKKAGFLKTDDVKLVVVGGSSTLPGLKETLGKILGVVGVVSLADHRAAVACGCALYARGISTDSSILMVDCATSNISISSYRGDSIVVIPAGSPIPFDGERDIEMLNATTTSTYNARLFEGNFMKCAYNELIYSKTIELRSLGVVAQQPTSAKLKLLTKIDSVGKISFSILGPSGVPYYVQGKPHYDLSNLKGPQRNLVRLNAKLRRETRLLLAATINGVCRQSYPLFKTQLDEVLKSPSADDDLALLQAVPYITSECLNVADSRMGELVSGRLRGTDVESIPF</sequence>
<dbReference type="GeneID" id="20465053"/>
<keyword evidence="2 3" id="KW-0067">ATP-binding</keyword>
<accession>A0A088MTG5</accession>
<dbReference type="SUPFAM" id="SSF53067">
    <property type="entry name" value="Actin-like ATPase domain"/>
    <property type="match status" value="2"/>
</dbReference>
<evidence type="ECO:0000256" key="3">
    <source>
        <dbReference type="RuleBase" id="RU003322"/>
    </source>
</evidence>
<dbReference type="PROSITE" id="PS01036">
    <property type="entry name" value="HSP70_3"/>
    <property type="match status" value="1"/>
</dbReference>